<dbReference type="PANTHER" id="PTHR40056:SF1">
    <property type="entry name" value="DUF1836 DOMAIN-CONTAINING PROTEIN"/>
    <property type="match status" value="1"/>
</dbReference>
<proteinExistence type="predicted"/>
<sequence length="207" mass="23949">MKKEELYPLIDEIIPAEPIALGDIPEIDLYVDQVTEFIEQKLSQQKRNSKDKLLTKTMINNYAKAGILMSPRKKRYSRQHIALLLLLYNSKQILSINDISLLFSILQKPIDKQKEAEQPGSSLIDFVYELVQEITSDQADKLKEACEEKIDLIQGKTAHADDEQKQSIEWFLMAMFLVSQAAMQKRLAETIIDRYFQEEMPQKGKNN</sequence>
<evidence type="ECO:0008006" key="3">
    <source>
        <dbReference type="Google" id="ProtNLM"/>
    </source>
</evidence>
<protein>
    <recommendedName>
        <fullName evidence="3">DUF1836 domain-containing protein</fullName>
    </recommendedName>
</protein>
<dbReference type="PANTHER" id="PTHR40056">
    <property type="entry name" value="HYPOTHETICAL CYTOSOLIC PROTEIN"/>
    <property type="match status" value="1"/>
</dbReference>
<dbReference type="AlphaFoldDB" id="A0A0B7MKU6"/>
<accession>A0A0B7MKU6</accession>
<reference evidence="2" key="1">
    <citation type="submission" date="2015-01" db="EMBL/GenBank/DDBJ databases">
        <authorList>
            <person name="Manzoor Shahid"/>
            <person name="Zubair Saima"/>
        </authorList>
    </citation>
    <scope>NUCLEOTIDE SEQUENCE [LARGE SCALE GENOMIC DNA]</scope>
    <source>
        <strain evidence="2">Sp3</strain>
    </source>
</reference>
<dbReference type="InterPro" id="IPR014975">
    <property type="entry name" value="DUF1836"/>
</dbReference>
<dbReference type="Proteomes" id="UP000046155">
    <property type="component" value="Unassembled WGS sequence"/>
</dbReference>
<organism evidence="1 2">
    <name type="scientific">Syntrophaceticus schinkii</name>
    <dbReference type="NCBI Taxonomy" id="499207"/>
    <lineage>
        <taxon>Bacteria</taxon>
        <taxon>Bacillati</taxon>
        <taxon>Bacillota</taxon>
        <taxon>Clostridia</taxon>
        <taxon>Thermoanaerobacterales</taxon>
        <taxon>Thermoanaerobacterales Family III. Incertae Sedis</taxon>
        <taxon>Syntrophaceticus</taxon>
    </lineage>
</organism>
<dbReference type="EMBL" id="CDRZ01000135">
    <property type="protein sequence ID" value="CEO88601.1"/>
    <property type="molecule type" value="Genomic_DNA"/>
</dbReference>
<dbReference type="OrthoDB" id="3191472at2"/>
<name>A0A0B7MKU6_9FIRM</name>
<keyword evidence="2" id="KW-1185">Reference proteome</keyword>
<dbReference type="Pfam" id="PF08876">
    <property type="entry name" value="DUF1836"/>
    <property type="match status" value="1"/>
</dbReference>
<dbReference type="RefSeq" id="WP_044664726.1">
    <property type="nucleotide sequence ID" value="NZ_CDRZ01000135.1"/>
</dbReference>
<evidence type="ECO:0000313" key="1">
    <source>
        <dbReference type="EMBL" id="CEO88601.1"/>
    </source>
</evidence>
<gene>
    <name evidence="1" type="ORF">SSCH_220007</name>
</gene>
<evidence type="ECO:0000313" key="2">
    <source>
        <dbReference type="Proteomes" id="UP000046155"/>
    </source>
</evidence>